<sequence length="97" mass="10812">MGIVLLSLTVVLCYQGWKNTNAVSTTKHIAKDHACDLDGSCIVTGDEATMAKTNPLWNDFEFTTTHGIMTVSCHRSLYFFGPWECTTREGRLVNRAL</sequence>
<dbReference type="EMBL" id="ABCS01000089">
    <property type="protein sequence ID" value="EDM75522.1"/>
    <property type="molecule type" value="Genomic_DNA"/>
</dbReference>
<dbReference type="Proteomes" id="UP000005801">
    <property type="component" value="Unassembled WGS sequence"/>
</dbReference>
<organism evidence="1 2">
    <name type="scientific">Plesiocystis pacifica SIR-1</name>
    <dbReference type="NCBI Taxonomy" id="391625"/>
    <lineage>
        <taxon>Bacteria</taxon>
        <taxon>Pseudomonadati</taxon>
        <taxon>Myxococcota</taxon>
        <taxon>Polyangia</taxon>
        <taxon>Nannocystales</taxon>
        <taxon>Nannocystaceae</taxon>
        <taxon>Plesiocystis</taxon>
    </lineage>
</organism>
<protein>
    <submittedName>
        <fullName evidence="1">Uncharacterized protein</fullName>
    </submittedName>
</protein>
<name>A6GF63_9BACT</name>
<comment type="caution">
    <text evidence="1">The sequence shown here is derived from an EMBL/GenBank/DDBJ whole genome shotgun (WGS) entry which is preliminary data.</text>
</comment>
<proteinExistence type="predicted"/>
<accession>A6GF63</accession>
<keyword evidence="2" id="KW-1185">Reference proteome</keyword>
<gene>
    <name evidence="1" type="ORF">PPSIR1_31613</name>
</gene>
<evidence type="ECO:0000313" key="2">
    <source>
        <dbReference type="Proteomes" id="UP000005801"/>
    </source>
</evidence>
<reference evidence="1 2" key="1">
    <citation type="submission" date="2007-06" db="EMBL/GenBank/DDBJ databases">
        <authorList>
            <person name="Shimkets L."/>
            <person name="Ferriera S."/>
            <person name="Johnson J."/>
            <person name="Kravitz S."/>
            <person name="Beeson K."/>
            <person name="Sutton G."/>
            <person name="Rogers Y.-H."/>
            <person name="Friedman R."/>
            <person name="Frazier M."/>
            <person name="Venter J.C."/>
        </authorList>
    </citation>
    <scope>NUCLEOTIDE SEQUENCE [LARGE SCALE GENOMIC DNA]</scope>
    <source>
        <strain evidence="1 2">SIR-1</strain>
    </source>
</reference>
<dbReference type="AlphaFoldDB" id="A6GF63"/>
<evidence type="ECO:0000313" key="1">
    <source>
        <dbReference type="EMBL" id="EDM75522.1"/>
    </source>
</evidence>